<dbReference type="OrthoDB" id="7390113at2"/>
<accession>A8LQU3</accession>
<name>A8LQU3_DINSH</name>
<dbReference type="AlphaFoldDB" id="A8LQU3"/>
<dbReference type="Gene3D" id="1.10.8.60">
    <property type="match status" value="1"/>
</dbReference>
<dbReference type="SUPFAM" id="SSF52540">
    <property type="entry name" value="P-loop containing nucleoside triphosphate hydrolases"/>
    <property type="match status" value="1"/>
</dbReference>
<dbReference type="Gene3D" id="3.40.50.300">
    <property type="entry name" value="P-loop containing nucleotide triphosphate hydrolases"/>
    <property type="match status" value="1"/>
</dbReference>
<keyword evidence="2" id="KW-1185">Reference proteome</keyword>
<dbReference type="GO" id="GO:0005886">
    <property type="term" value="C:plasma membrane"/>
    <property type="evidence" value="ECO:0007669"/>
    <property type="project" value="TreeGrafter"/>
</dbReference>
<dbReference type="KEGG" id="dsh:Dshi_0741"/>
<sequence length="229" mass="24361">MSAPQQLAFPLPAWPALGRADFIAAPCNAEALARIDAWPDWPAPRLVLCGPPASGKTHLAQIWAAKARAEILPARLLTLDMVAELPAQVAIEDADQLFGMGEAQEALFHLHNRLAAEAEGALLITGAAPPARWSIALPDLASRLQAMPLAQLSAPDDALLGALLAKLFEDRQIAPPPNLIPFLLIRMERSFAAARAVVAELDHRALSERRAIGTALAAEILTSLDRAPG</sequence>
<dbReference type="InterPro" id="IPR027417">
    <property type="entry name" value="P-loop_NTPase"/>
</dbReference>
<dbReference type="Proteomes" id="UP000006833">
    <property type="component" value="Chromosome"/>
</dbReference>
<proteinExistence type="predicted"/>
<dbReference type="eggNOG" id="COG0593">
    <property type="taxonomic scope" value="Bacteria"/>
</dbReference>
<dbReference type="PANTHER" id="PTHR30050">
    <property type="entry name" value="CHROMOSOMAL REPLICATION INITIATOR PROTEIN DNAA"/>
    <property type="match status" value="1"/>
</dbReference>
<dbReference type="GO" id="GO:0003688">
    <property type="term" value="F:DNA replication origin binding"/>
    <property type="evidence" value="ECO:0007669"/>
    <property type="project" value="TreeGrafter"/>
</dbReference>
<dbReference type="HOGENOM" id="CLU_072265_0_0_5"/>
<reference evidence="2" key="1">
    <citation type="journal article" date="2010" name="ISME J.">
        <title>The complete genome sequence of the algal symbiont Dinoroseobacter shibae: a hitchhiker's guide to life in the sea.</title>
        <authorList>
            <person name="Wagner-Dobler I."/>
            <person name="Ballhausen B."/>
            <person name="Berger M."/>
            <person name="Brinkhoff T."/>
            <person name="Buchholz I."/>
            <person name="Bunk B."/>
            <person name="Cypionka H."/>
            <person name="Daniel R."/>
            <person name="Drepper T."/>
            <person name="Gerdts G."/>
            <person name="Hahnke S."/>
            <person name="Han C."/>
            <person name="Jahn D."/>
            <person name="Kalhoefer D."/>
            <person name="Kiss H."/>
            <person name="Klenk H.P."/>
            <person name="Kyrpides N."/>
            <person name="Liebl W."/>
            <person name="Liesegang H."/>
            <person name="Meincke L."/>
            <person name="Pati A."/>
            <person name="Petersen J."/>
            <person name="Piekarski T."/>
            <person name="Pommerenke C."/>
            <person name="Pradella S."/>
            <person name="Pukall R."/>
            <person name="Rabus R."/>
            <person name="Stackebrandt E."/>
            <person name="Thole S."/>
            <person name="Thompson L."/>
            <person name="Tielen P."/>
            <person name="Tomasch J."/>
            <person name="von Jan M."/>
            <person name="Wanphrut N."/>
            <person name="Wichels A."/>
            <person name="Zech H."/>
            <person name="Simon M."/>
        </authorList>
    </citation>
    <scope>NUCLEOTIDE SEQUENCE [LARGE SCALE GENOMIC DNA]</scope>
    <source>
        <strain evidence="2">DSM 16493 / NCIMB 14021 / DFL 12</strain>
    </source>
</reference>
<evidence type="ECO:0000313" key="1">
    <source>
        <dbReference type="EMBL" id="ABV92486.1"/>
    </source>
</evidence>
<dbReference type="STRING" id="398580.Dshi_0741"/>
<evidence type="ECO:0000313" key="2">
    <source>
        <dbReference type="Proteomes" id="UP000006833"/>
    </source>
</evidence>
<dbReference type="EMBL" id="CP000830">
    <property type="protein sequence ID" value="ABV92486.1"/>
    <property type="molecule type" value="Genomic_DNA"/>
</dbReference>
<organism evidence="1 2">
    <name type="scientific">Dinoroseobacter shibae (strain DSM 16493 / NCIMB 14021 / DFL 12)</name>
    <dbReference type="NCBI Taxonomy" id="398580"/>
    <lineage>
        <taxon>Bacteria</taxon>
        <taxon>Pseudomonadati</taxon>
        <taxon>Pseudomonadota</taxon>
        <taxon>Alphaproteobacteria</taxon>
        <taxon>Rhodobacterales</taxon>
        <taxon>Roseobacteraceae</taxon>
        <taxon>Dinoroseobacter</taxon>
    </lineage>
</organism>
<dbReference type="PANTHER" id="PTHR30050:SF5">
    <property type="entry name" value="DNAA REGULATORY INACTIVATOR HDA"/>
    <property type="match status" value="1"/>
</dbReference>
<gene>
    <name evidence="1" type="ordered locus">Dshi_0741</name>
</gene>
<dbReference type="RefSeq" id="WP_012177418.1">
    <property type="nucleotide sequence ID" value="NC_009952.1"/>
</dbReference>
<dbReference type="GO" id="GO:0006270">
    <property type="term" value="P:DNA replication initiation"/>
    <property type="evidence" value="ECO:0007669"/>
    <property type="project" value="TreeGrafter"/>
</dbReference>
<protein>
    <submittedName>
        <fullName evidence="1">Chromosomal replication initiator</fullName>
    </submittedName>
</protein>